<gene>
    <name evidence="3" type="ORF">DARMORV10_A08P30880.1</name>
</gene>
<feature type="compositionally biased region" description="Basic and acidic residues" evidence="1">
    <location>
        <begin position="14"/>
        <end position="24"/>
    </location>
</feature>
<dbReference type="SMART" id="SM01227">
    <property type="entry name" value="GCK"/>
    <property type="match status" value="1"/>
</dbReference>
<sequence length="152" mass="17296">MGIASSIQFPPAKPEQEKPEDFKKSGSLQYPMTANAELLIKNINGLFPPRAGESSTDEAVEARYFEFLRGGCCKDVAKALEDCEGPRSTKCKQITEMLFNCMYSHPDYYQPVIAVFEACVEQIDKDLEVFRAKKQREDSFEKANLFKGFKRF</sequence>
<reference evidence="3" key="1">
    <citation type="submission" date="2021-01" db="EMBL/GenBank/DDBJ databases">
        <authorList>
            <consortium name="Genoscope - CEA"/>
            <person name="William W."/>
        </authorList>
    </citation>
    <scope>NUCLEOTIDE SEQUENCE</scope>
</reference>
<feature type="region of interest" description="Disordered" evidence="1">
    <location>
        <begin position="1"/>
        <end position="24"/>
    </location>
</feature>
<proteinExistence type="predicted"/>
<evidence type="ECO:0000256" key="1">
    <source>
        <dbReference type="SAM" id="MobiDB-lite"/>
    </source>
</evidence>
<dbReference type="Gramene" id="CDX96767">
    <property type="protein sequence ID" value="CDX96767"/>
    <property type="gene ID" value="GSBRNA2T00102993001"/>
</dbReference>
<dbReference type="AlphaFoldDB" id="A0A817AFE3"/>
<dbReference type="Proteomes" id="UP001295469">
    <property type="component" value="Chromosome A08"/>
</dbReference>
<dbReference type="PANTHER" id="PTHR34357">
    <property type="entry name" value="F7A19.14 PROTEIN-RELATED"/>
    <property type="match status" value="1"/>
</dbReference>
<name>A0A817AFE3_BRANA</name>
<dbReference type="Pfam" id="PF07802">
    <property type="entry name" value="GCK"/>
    <property type="match status" value="1"/>
</dbReference>
<dbReference type="EMBL" id="HG994362">
    <property type="protein sequence ID" value="CAF2257932.1"/>
    <property type="molecule type" value="Genomic_DNA"/>
</dbReference>
<protein>
    <submittedName>
        <fullName evidence="3">(rape) hypothetical protein</fullName>
    </submittedName>
</protein>
<dbReference type="InterPro" id="IPR012891">
    <property type="entry name" value="GCK_dom"/>
</dbReference>
<evidence type="ECO:0000313" key="3">
    <source>
        <dbReference type="EMBL" id="CAF2257932.1"/>
    </source>
</evidence>
<accession>A0A817AFE3</accession>
<organism evidence="3">
    <name type="scientific">Brassica napus</name>
    <name type="common">Rape</name>
    <dbReference type="NCBI Taxonomy" id="3708"/>
    <lineage>
        <taxon>Eukaryota</taxon>
        <taxon>Viridiplantae</taxon>
        <taxon>Streptophyta</taxon>
        <taxon>Embryophyta</taxon>
        <taxon>Tracheophyta</taxon>
        <taxon>Spermatophyta</taxon>
        <taxon>Magnoliopsida</taxon>
        <taxon>eudicotyledons</taxon>
        <taxon>Gunneridae</taxon>
        <taxon>Pentapetalae</taxon>
        <taxon>rosids</taxon>
        <taxon>malvids</taxon>
        <taxon>Brassicales</taxon>
        <taxon>Brassicaceae</taxon>
        <taxon>Brassiceae</taxon>
        <taxon>Brassica</taxon>
    </lineage>
</organism>
<feature type="domain" description="GCK" evidence="2">
    <location>
        <begin position="60"/>
        <end position="127"/>
    </location>
</feature>
<dbReference type="PANTHER" id="PTHR34357:SF2">
    <property type="entry name" value="F26F24.3-RELATED"/>
    <property type="match status" value="1"/>
</dbReference>
<dbReference type="OMA" id="EDCEGPR"/>
<evidence type="ECO:0000259" key="2">
    <source>
        <dbReference type="SMART" id="SM01227"/>
    </source>
</evidence>